<dbReference type="Proteomes" id="UP000886595">
    <property type="component" value="Unassembled WGS sequence"/>
</dbReference>
<protein>
    <recommendedName>
        <fullName evidence="2">Aspartate/ornithine carbamoyltransferase carbamoyl-P binding domain-containing protein</fullName>
    </recommendedName>
</protein>
<dbReference type="GO" id="GO:0006520">
    <property type="term" value="P:amino acid metabolic process"/>
    <property type="evidence" value="ECO:0007669"/>
    <property type="project" value="InterPro"/>
</dbReference>
<dbReference type="GO" id="GO:0016743">
    <property type="term" value="F:carboxyl- or carbamoyltransferase activity"/>
    <property type="evidence" value="ECO:0007669"/>
    <property type="project" value="InterPro"/>
</dbReference>
<organism evidence="3 4">
    <name type="scientific">Brassica carinata</name>
    <name type="common">Ethiopian mustard</name>
    <name type="synonym">Abyssinian cabbage</name>
    <dbReference type="NCBI Taxonomy" id="52824"/>
    <lineage>
        <taxon>Eukaryota</taxon>
        <taxon>Viridiplantae</taxon>
        <taxon>Streptophyta</taxon>
        <taxon>Embryophyta</taxon>
        <taxon>Tracheophyta</taxon>
        <taxon>Spermatophyta</taxon>
        <taxon>Magnoliopsida</taxon>
        <taxon>eudicotyledons</taxon>
        <taxon>Gunneridae</taxon>
        <taxon>Pentapetalae</taxon>
        <taxon>rosids</taxon>
        <taxon>malvids</taxon>
        <taxon>Brassicales</taxon>
        <taxon>Brassicaceae</taxon>
        <taxon>Brassiceae</taxon>
        <taxon>Brassica</taxon>
    </lineage>
</organism>
<sequence>MKRLGGEVLTTENAREFSSAAKGETLEDTIRTVEGYSDIIVMRHFESGAAKELRLLPIYLSLMQVMALETSYSGVLSTS</sequence>
<gene>
    <name evidence="3" type="ORF">Bca52824_065788</name>
</gene>
<comment type="caution">
    <text evidence="3">The sequence shown here is derived from an EMBL/GenBank/DDBJ whole genome shotgun (WGS) entry which is preliminary data.</text>
</comment>
<accession>A0A8X7QP69</accession>
<dbReference type="EMBL" id="JAAMPC010000013">
    <property type="protein sequence ID" value="KAG2271233.1"/>
    <property type="molecule type" value="Genomic_DNA"/>
</dbReference>
<dbReference type="InterPro" id="IPR006132">
    <property type="entry name" value="Asp/Orn_carbamoyltranf_P-bd"/>
</dbReference>
<proteinExistence type="predicted"/>
<keyword evidence="4" id="KW-1185">Reference proteome</keyword>
<dbReference type="GO" id="GO:0016597">
    <property type="term" value="F:amino acid binding"/>
    <property type="evidence" value="ECO:0007669"/>
    <property type="project" value="InterPro"/>
</dbReference>
<dbReference type="OrthoDB" id="1703100at2759"/>
<dbReference type="SUPFAM" id="SSF53671">
    <property type="entry name" value="Aspartate/ornithine carbamoyltransferase"/>
    <property type="match status" value="1"/>
</dbReference>
<evidence type="ECO:0000256" key="1">
    <source>
        <dbReference type="ARBA" id="ARBA00022679"/>
    </source>
</evidence>
<evidence type="ECO:0000259" key="2">
    <source>
        <dbReference type="Pfam" id="PF02729"/>
    </source>
</evidence>
<name>A0A8X7QP69_BRACI</name>
<keyword evidence="1" id="KW-0808">Transferase</keyword>
<evidence type="ECO:0000313" key="3">
    <source>
        <dbReference type="EMBL" id="KAG2271233.1"/>
    </source>
</evidence>
<dbReference type="InterPro" id="IPR036901">
    <property type="entry name" value="Asp/Orn_carbamoylTrfase_sf"/>
</dbReference>
<reference evidence="3 4" key="1">
    <citation type="submission" date="2020-02" db="EMBL/GenBank/DDBJ databases">
        <authorList>
            <person name="Ma Q."/>
            <person name="Huang Y."/>
            <person name="Song X."/>
            <person name="Pei D."/>
        </authorList>
    </citation>
    <scope>NUCLEOTIDE SEQUENCE [LARGE SCALE GENOMIC DNA]</scope>
    <source>
        <strain evidence="3">Sxm20200214</strain>
        <tissue evidence="3">Leaf</tissue>
    </source>
</reference>
<evidence type="ECO:0000313" key="4">
    <source>
        <dbReference type="Proteomes" id="UP000886595"/>
    </source>
</evidence>
<dbReference type="Gene3D" id="3.40.50.1370">
    <property type="entry name" value="Aspartate/ornithine carbamoyltransferase"/>
    <property type="match status" value="1"/>
</dbReference>
<feature type="domain" description="Aspartate/ornithine carbamoyltransferase carbamoyl-P binding" evidence="2">
    <location>
        <begin position="1"/>
        <end position="53"/>
    </location>
</feature>
<dbReference type="AlphaFoldDB" id="A0A8X7QP69"/>
<dbReference type="Pfam" id="PF02729">
    <property type="entry name" value="OTCace_N"/>
    <property type="match status" value="1"/>
</dbReference>